<dbReference type="CDD" id="cd05569">
    <property type="entry name" value="PTS_IIB_fructose"/>
    <property type="match status" value="1"/>
</dbReference>
<keyword evidence="6 14" id="KW-0808">Transferase</keyword>
<dbReference type="InterPro" id="IPR050864">
    <property type="entry name" value="Bacterial_PTS_Sugar_Transport"/>
</dbReference>
<dbReference type="PANTHER" id="PTHR30505:SF32">
    <property type="entry name" value="PTS SYSTEM FRUCTOSE-SPECIFIC EIIB'BC COMPONENT"/>
    <property type="match status" value="1"/>
</dbReference>
<dbReference type="NCBIfam" id="TIGR00829">
    <property type="entry name" value="FRU"/>
    <property type="match status" value="1"/>
</dbReference>
<dbReference type="GO" id="GO:0090563">
    <property type="term" value="F:protein-phosphocysteine-sugar phosphotransferase activity"/>
    <property type="evidence" value="ECO:0007669"/>
    <property type="project" value="TreeGrafter"/>
</dbReference>
<feature type="transmembrane region" description="Helical" evidence="11">
    <location>
        <begin position="235"/>
        <end position="257"/>
    </location>
</feature>
<evidence type="ECO:0000259" key="12">
    <source>
        <dbReference type="PROSITE" id="PS51099"/>
    </source>
</evidence>
<sequence>MKTLLIMDSSLGRCAQYIAERIITEAAGSIGVTLTKNIEEANLIVALGNTQPIDHRFIGKSIYLIDIKRFMRAPKKFLAQALTDAKLYSMPISHSQSIIESKTPCKRVLAITACPTGVAHTFMAAEALSIEAKKRGWWIKVETRGSIGTQNIITNDEIALADFVIVATDIEVDLIKFSGKKIYRTSTCLALKNTKQELDNAVLKSTPYHPLINHDREKKKHNQEKIRSYRHLMTGISYMLPMIISGGLITALSFAVGNVVCDDSDFFVTALKQIGNGAALMLIIPILSGFISFSIADRPGLTPGFIGGMLATNINAGFIGGIMAGFIAGYTVKYLNSYIHVPSSMESLKPLLILPVLSSLLTGLVMIYIVGKPVSGIMSSLTSILDNLGTTNAILLGSVLGGMMCIDMGGPLNKVAYAFGIGLLSSKTYTPMAAIMAAGMVPPLSMGIATLIVRKKFTKKQRVLGKTALVLGICFISEGAIPFAARDPIRVLSCCAIGGAVTGAISMAVGAQLMVPHGGLFVLLMPGVVTPIVGYLFAIIIGTLLTSISYAKVKLPDKELSEC</sequence>
<feature type="transmembrane region" description="Helical" evidence="11">
    <location>
        <begin position="352"/>
        <end position="371"/>
    </location>
</feature>
<dbReference type="InterPro" id="IPR013011">
    <property type="entry name" value="PTS_EIIB_2"/>
</dbReference>
<evidence type="ECO:0000256" key="9">
    <source>
        <dbReference type="ARBA" id="ARBA00022989"/>
    </source>
</evidence>
<dbReference type="GO" id="GO:0022877">
    <property type="term" value="F:protein-N(PI)-phosphohistidine-fructose phosphotransferase system transporter activity"/>
    <property type="evidence" value="ECO:0007669"/>
    <property type="project" value="InterPro"/>
</dbReference>
<feature type="transmembrane region" description="Helical" evidence="11">
    <location>
        <begin position="432"/>
        <end position="451"/>
    </location>
</feature>
<keyword evidence="9 11" id="KW-1133">Transmembrane helix</keyword>
<evidence type="ECO:0000313" key="15">
    <source>
        <dbReference type="Proteomes" id="UP000294338"/>
    </source>
</evidence>
<dbReference type="InterPro" id="IPR003352">
    <property type="entry name" value="PTS_EIIC"/>
</dbReference>
<accession>A0A451D467</accession>
<protein>
    <submittedName>
        <fullName evidence="14">PTS system fructose-specific EIIB'BC component</fullName>
        <ecNumber evidence="14">2.7.1.202</ecNumber>
    </submittedName>
</protein>
<keyword evidence="5" id="KW-0762">Sugar transport</keyword>
<dbReference type="Pfam" id="PF02302">
    <property type="entry name" value="PTS_IIB"/>
    <property type="match status" value="1"/>
</dbReference>
<dbReference type="EC" id="2.7.1.202" evidence="14"/>
<evidence type="ECO:0000256" key="3">
    <source>
        <dbReference type="ARBA" id="ARBA00022475"/>
    </source>
</evidence>
<dbReference type="SUPFAM" id="SSF52794">
    <property type="entry name" value="PTS system IIB component-like"/>
    <property type="match status" value="2"/>
</dbReference>
<dbReference type="NCBIfam" id="NF007984">
    <property type="entry name" value="PRK10712.1"/>
    <property type="match status" value="1"/>
</dbReference>
<dbReference type="InterPro" id="IPR036095">
    <property type="entry name" value="PTS_EIIB-like_sf"/>
</dbReference>
<feature type="transmembrane region" description="Helical" evidence="11">
    <location>
        <begin position="277"/>
        <end position="296"/>
    </location>
</feature>
<dbReference type="FunFam" id="3.40.50.2300:FF:000014">
    <property type="entry name" value="PTS system fructose-like transporter subunit IIB"/>
    <property type="match status" value="1"/>
</dbReference>
<organism evidence="14 15">
    <name type="scientific">Candidatus Erwinia haradaeae</name>
    <dbReference type="NCBI Taxonomy" id="1922217"/>
    <lineage>
        <taxon>Bacteria</taxon>
        <taxon>Pseudomonadati</taxon>
        <taxon>Pseudomonadota</taxon>
        <taxon>Gammaproteobacteria</taxon>
        <taxon>Enterobacterales</taxon>
        <taxon>Erwiniaceae</taxon>
        <taxon>Erwinia</taxon>
    </lineage>
</organism>
<keyword evidence="8 11" id="KW-0812">Transmembrane</keyword>
<evidence type="ECO:0000256" key="11">
    <source>
        <dbReference type="SAM" id="Phobius"/>
    </source>
</evidence>
<evidence type="ECO:0000256" key="7">
    <source>
        <dbReference type="ARBA" id="ARBA00022683"/>
    </source>
</evidence>
<evidence type="ECO:0000256" key="5">
    <source>
        <dbReference type="ARBA" id="ARBA00022597"/>
    </source>
</evidence>
<dbReference type="AlphaFoldDB" id="A0A451D467"/>
<dbReference type="GO" id="GO:0009401">
    <property type="term" value="P:phosphoenolpyruvate-dependent sugar phosphotransferase system"/>
    <property type="evidence" value="ECO:0007669"/>
    <property type="project" value="UniProtKB-KW"/>
</dbReference>
<keyword evidence="3" id="KW-1003">Cell membrane</keyword>
<dbReference type="NCBIfam" id="TIGR01427">
    <property type="entry name" value="PTS_IIC_fructo"/>
    <property type="match status" value="1"/>
</dbReference>
<dbReference type="PROSITE" id="PS51099">
    <property type="entry name" value="PTS_EIIB_TYPE_2"/>
    <property type="match status" value="1"/>
</dbReference>
<keyword evidence="7" id="KW-0598">Phosphotransferase system</keyword>
<dbReference type="GO" id="GO:0005351">
    <property type="term" value="F:carbohydrate:proton symporter activity"/>
    <property type="evidence" value="ECO:0007669"/>
    <property type="project" value="InterPro"/>
</dbReference>
<evidence type="ECO:0000256" key="1">
    <source>
        <dbReference type="ARBA" id="ARBA00004429"/>
    </source>
</evidence>
<feature type="transmembrane region" description="Helical" evidence="11">
    <location>
        <begin position="489"/>
        <end position="509"/>
    </location>
</feature>
<evidence type="ECO:0000313" key="14">
    <source>
        <dbReference type="EMBL" id="VFP80502.1"/>
    </source>
</evidence>
<dbReference type="EMBL" id="LR217705">
    <property type="protein sequence ID" value="VFP80502.1"/>
    <property type="molecule type" value="Genomic_DNA"/>
</dbReference>
<dbReference type="InterPro" id="IPR013014">
    <property type="entry name" value="PTS_EIIC_2"/>
</dbReference>
<feature type="domain" description="PTS EIIB type-2" evidence="12">
    <location>
        <begin position="106"/>
        <end position="203"/>
    </location>
</feature>
<evidence type="ECO:0000256" key="8">
    <source>
        <dbReference type="ARBA" id="ARBA00022692"/>
    </source>
</evidence>
<dbReference type="GO" id="GO:0005886">
    <property type="term" value="C:plasma membrane"/>
    <property type="evidence" value="ECO:0007669"/>
    <property type="project" value="UniProtKB-SubCell"/>
</dbReference>
<dbReference type="Pfam" id="PF25554">
    <property type="entry name" value="PTS_EIIB_BC_N"/>
    <property type="match status" value="1"/>
</dbReference>
<evidence type="ECO:0000256" key="10">
    <source>
        <dbReference type="ARBA" id="ARBA00023136"/>
    </source>
</evidence>
<reference evidence="14 15" key="1">
    <citation type="submission" date="2019-02" db="EMBL/GenBank/DDBJ databases">
        <authorList>
            <person name="Manzano-Marin A."/>
            <person name="Manzano-Marin A."/>
        </authorList>
    </citation>
    <scope>NUCLEOTIDE SEQUENCE [LARGE SCALE GENOMIC DNA]</scope>
    <source>
        <strain evidence="14 15">ErCisplendens/pseudotsugae</strain>
    </source>
</reference>
<dbReference type="Gene3D" id="3.40.50.2300">
    <property type="match status" value="1"/>
</dbReference>
<name>A0A451D467_9GAMM</name>
<feature type="transmembrane region" description="Helical" evidence="11">
    <location>
        <begin position="308"/>
        <end position="332"/>
    </location>
</feature>
<feature type="domain" description="PTS EIIC type-2" evidence="13">
    <location>
        <begin position="228"/>
        <end position="563"/>
    </location>
</feature>
<dbReference type="InterPro" id="IPR006327">
    <property type="entry name" value="PTS_IIC_fruc"/>
</dbReference>
<dbReference type="Pfam" id="PF02378">
    <property type="entry name" value="PTS_EIIC"/>
    <property type="match status" value="1"/>
</dbReference>
<dbReference type="Proteomes" id="UP000294338">
    <property type="component" value="Chromosome 1"/>
</dbReference>
<gene>
    <name evidence="14" type="primary">fruA</name>
    <name evidence="14" type="ORF">ERCISPPS3390_372</name>
</gene>
<dbReference type="PANTHER" id="PTHR30505">
    <property type="entry name" value="FRUCTOSE-LIKE PERMEASE"/>
    <property type="match status" value="1"/>
</dbReference>
<keyword evidence="4" id="KW-0597">Phosphoprotein</keyword>
<evidence type="ECO:0000256" key="6">
    <source>
        <dbReference type="ARBA" id="ARBA00022679"/>
    </source>
</evidence>
<dbReference type="PROSITE" id="PS51104">
    <property type="entry name" value="PTS_EIIC_TYPE_2"/>
    <property type="match status" value="1"/>
</dbReference>
<keyword evidence="2" id="KW-0813">Transport</keyword>
<evidence type="ECO:0000256" key="4">
    <source>
        <dbReference type="ARBA" id="ARBA00022553"/>
    </source>
</evidence>
<feature type="transmembrane region" description="Helical" evidence="11">
    <location>
        <begin position="521"/>
        <end position="545"/>
    </location>
</feature>
<dbReference type="InterPro" id="IPR003501">
    <property type="entry name" value="PTS_EIIB_2/3"/>
</dbReference>
<evidence type="ECO:0000259" key="13">
    <source>
        <dbReference type="PROSITE" id="PS51104"/>
    </source>
</evidence>
<dbReference type="InterPro" id="IPR003353">
    <property type="entry name" value="PTS_IIB_fruc"/>
</dbReference>
<dbReference type="RefSeq" id="WP_197095145.1">
    <property type="nucleotide sequence ID" value="NZ_LR217705.1"/>
</dbReference>
<evidence type="ECO:0000256" key="2">
    <source>
        <dbReference type="ARBA" id="ARBA00022448"/>
    </source>
</evidence>
<comment type="subcellular location">
    <subcellularLocation>
        <location evidence="1">Cell inner membrane</location>
        <topology evidence="1">Multi-pass membrane protein</topology>
    </subcellularLocation>
</comment>
<proteinExistence type="predicted"/>
<keyword evidence="10 11" id="KW-0472">Membrane</keyword>